<feature type="domain" description="Fervidolysin-like N-terminal prodomain" evidence="10">
    <location>
        <begin position="16"/>
        <end position="61"/>
    </location>
</feature>
<dbReference type="Gene3D" id="2.60.40.4070">
    <property type="match status" value="1"/>
</dbReference>
<dbReference type="PROSITE" id="PS00138">
    <property type="entry name" value="SUBTILASE_SER"/>
    <property type="match status" value="1"/>
</dbReference>
<dbReference type="GO" id="GO:0004252">
    <property type="term" value="F:serine-type endopeptidase activity"/>
    <property type="evidence" value="ECO:0007669"/>
    <property type="project" value="UniProtKB-UniRule"/>
</dbReference>
<sequence length="658" mass="70760">MKKIFPNEKPPIEAFAVVGSKRIKRPDLSRVFLLKFPKETNIETLVQTLKTLPEVEYAEPNYIIKAFIAPNDSYYSGYQWNMKKIEAETAWNIETGEANTIVAVIDTGIDYNHEDLAGKIILGYDFINNDDNPIDDDGHGTHVAGVIGAITNNNKGVAGLNWNCKILAVKIMDSNGSGYIETAAAGINYAANNGANVINMSFGVDADLKNLLQDAVADAYTKGCVLVAAAGNENSSKENYPAAYQDYVIAVAATDQNDLRSSWGVPASNYGTWIDVCAPGTDIASTWLNNNYVLSDGTSMAAPHVSGLAALIFSQNPSISNENIRTQIENSCVNIDNLNPSYAGLLGHGRINTALAIGLPIIEISSPKNSSYVSGTIAIQGTATSTNFLDYTVQIGYGTSPSTFETICTGEHEIINGSFGTFDTTQKPDGIYTLKVVVRIKTLLTSEITTTINIDNTPPQVTITSPKEGEIIKELVTIEGEVKDANFSYYTLSSAKNSNFVIISASSTQSANSILGYWNTKGMEGIYNLKLTGVDLAGKENSQTISIDIISGKAPSVEIKGITTPGPNPFNPQTQSETYIYYNLSNNAPTTLYIFSISGSLIHKRSFPSGENGGKAGENLVGWNGKDLFGTTVGNGVYLYKITTDMKIIGSGRIIIVR</sequence>
<dbReference type="InterPro" id="IPR013783">
    <property type="entry name" value="Ig-like_fold"/>
</dbReference>
<comment type="subcellular location">
    <subcellularLocation>
        <location evidence="1">Secreted</location>
    </subcellularLocation>
</comment>
<keyword evidence="6 7" id="KW-0720">Serine protease</keyword>
<evidence type="ECO:0000256" key="1">
    <source>
        <dbReference type="ARBA" id="ARBA00004613"/>
    </source>
</evidence>
<accession>A0A1F4SHI7</accession>
<feature type="active site" description="Charge relay system" evidence="7">
    <location>
        <position position="106"/>
    </location>
</feature>
<dbReference type="Pfam" id="PF22148">
    <property type="entry name" value="Fervidolysin_NPro-like"/>
    <property type="match status" value="1"/>
</dbReference>
<dbReference type="InterPro" id="IPR036852">
    <property type="entry name" value="Peptidase_S8/S53_dom_sf"/>
</dbReference>
<evidence type="ECO:0000256" key="7">
    <source>
        <dbReference type="PROSITE-ProRule" id="PRU01240"/>
    </source>
</evidence>
<dbReference type="InterPro" id="IPR050131">
    <property type="entry name" value="Peptidase_S8_subtilisin-like"/>
</dbReference>
<dbReference type="Proteomes" id="UP000178417">
    <property type="component" value="Unassembled WGS sequence"/>
</dbReference>
<dbReference type="PROSITE" id="PS00137">
    <property type="entry name" value="SUBTILASE_HIS"/>
    <property type="match status" value="1"/>
</dbReference>
<dbReference type="InterPro" id="IPR015500">
    <property type="entry name" value="Peptidase_S8_subtilisin-rel"/>
</dbReference>
<feature type="active site" description="Charge relay system" evidence="7">
    <location>
        <position position="299"/>
    </location>
</feature>
<proteinExistence type="inferred from homology"/>
<reference evidence="11 12" key="1">
    <citation type="journal article" date="2016" name="Nat. Commun.">
        <title>Thousands of microbial genomes shed light on interconnected biogeochemical processes in an aquifer system.</title>
        <authorList>
            <person name="Anantharaman K."/>
            <person name="Brown C.T."/>
            <person name="Hug L.A."/>
            <person name="Sharon I."/>
            <person name="Castelle C.J."/>
            <person name="Probst A.J."/>
            <person name="Thomas B.C."/>
            <person name="Singh A."/>
            <person name="Wilkins M.J."/>
            <person name="Karaoz U."/>
            <person name="Brodie E.L."/>
            <person name="Williams K.H."/>
            <person name="Hubbard S.S."/>
            <person name="Banfield J.F."/>
        </authorList>
    </citation>
    <scope>NUCLEOTIDE SEQUENCE [LARGE SCALE GENOMIC DNA]</scope>
</reference>
<keyword evidence="3" id="KW-0964">Secreted</keyword>
<dbReference type="GO" id="GO:0005576">
    <property type="term" value="C:extracellular region"/>
    <property type="evidence" value="ECO:0007669"/>
    <property type="project" value="UniProtKB-SubCell"/>
</dbReference>
<evidence type="ECO:0000256" key="5">
    <source>
        <dbReference type="ARBA" id="ARBA00022801"/>
    </source>
</evidence>
<keyword evidence="4 7" id="KW-0645">Protease</keyword>
<comment type="similarity">
    <text evidence="2 7 8">Belongs to the peptidase S8 family.</text>
</comment>
<organism evidence="11 12">
    <name type="scientific">candidate division WOR-1 bacterium RIFOXYB2_FULL_37_13</name>
    <dbReference type="NCBI Taxonomy" id="1802579"/>
    <lineage>
        <taxon>Bacteria</taxon>
        <taxon>Bacillati</taxon>
        <taxon>Saganbacteria</taxon>
    </lineage>
</organism>
<dbReference type="SUPFAM" id="SSF52743">
    <property type="entry name" value="Subtilisin-like"/>
    <property type="match status" value="1"/>
</dbReference>
<dbReference type="InterPro" id="IPR000209">
    <property type="entry name" value="Peptidase_S8/S53_dom"/>
</dbReference>
<gene>
    <name evidence="11" type="ORF">A2310_08750</name>
</gene>
<evidence type="ECO:0000256" key="8">
    <source>
        <dbReference type="RuleBase" id="RU003355"/>
    </source>
</evidence>
<dbReference type="InterPro" id="IPR026444">
    <property type="entry name" value="Secre_tail"/>
</dbReference>
<dbReference type="Gene3D" id="2.60.40.10">
    <property type="entry name" value="Immunoglobulins"/>
    <property type="match status" value="1"/>
</dbReference>
<dbReference type="InterPro" id="IPR023827">
    <property type="entry name" value="Peptidase_S8_Asp-AS"/>
</dbReference>
<dbReference type="STRING" id="1802579.A2310_08750"/>
<evidence type="ECO:0000256" key="2">
    <source>
        <dbReference type="ARBA" id="ARBA00011073"/>
    </source>
</evidence>
<dbReference type="PROSITE" id="PS51892">
    <property type="entry name" value="SUBTILASE"/>
    <property type="match status" value="1"/>
</dbReference>
<dbReference type="AlphaFoldDB" id="A0A1F4SHI7"/>
<evidence type="ECO:0000256" key="4">
    <source>
        <dbReference type="ARBA" id="ARBA00022670"/>
    </source>
</evidence>
<dbReference type="InterPro" id="IPR022398">
    <property type="entry name" value="Peptidase_S8_His-AS"/>
</dbReference>
<evidence type="ECO:0000313" key="12">
    <source>
        <dbReference type="Proteomes" id="UP000178417"/>
    </source>
</evidence>
<dbReference type="PROSITE" id="PS00136">
    <property type="entry name" value="SUBTILASE_ASP"/>
    <property type="match status" value="1"/>
</dbReference>
<dbReference type="NCBIfam" id="TIGR04183">
    <property type="entry name" value="Por_Secre_tail"/>
    <property type="match status" value="1"/>
</dbReference>
<keyword evidence="5 7" id="KW-0378">Hydrolase</keyword>
<evidence type="ECO:0000256" key="6">
    <source>
        <dbReference type="ARBA" id="ARBA00022825"/>
    </source>
</evidence>
<evidence type="ECO:0000313" key="11">
    <source>
        <dbReference type="EMBL" id="OGC19908.1"/>
    </source>
</evidence>
<evidence type="ECO:0000256" key="3">
    <source>
        <dbReference type="ARBA" id="ARBA00022525"/>
    </source>
</evidence>
<dbReference type="InterPro" id="IPR023828">
    <property type="entry name" value="Peptidase_S8_Ser-AS"/>
</dbReference>
<dbReference type="CDD" id="cd07484">
    <property type="entry name" value="Peptidases_S8_Thermitase_like"/>
    <property type="match status" value="1"/>
</dbReference>
<name>A0A1F4SHI7_UNCSA</name>
<evidence type="ECO:0000259" key="9">
    <source>
        <dbReference type="Pfam" id="PF00082"/>
    </source>
</evidence>
<dbReference type="InterPro" id="IPR054399">
    <property type="entry name" value="Fervidolysin-like_N_prodom"/>
</dbReference>
<feature type="active site" description="Charge relay system" evidence="7">
    <location>
        <position position="139"/>
    </location>
</feature>
<dbReference type="EMBL" id="MEUB01000056">
    <property type="protein sequence ID" value="OGC19908.1"/>
    <property type="molecule type" value="Genomic_DNA"/>
</dbReference>
<protein>
    <submittedName>
        <fullName evidence="11">Uncharacterized protein</fullName>
    </submittedName>
</protein>
<dbReference type="PANTHER" id="PTHR43806">
    <property type="entry name" value="PEPTIDASE S8"/>
    <property type="match status" value="1"/>
</dbReference>
<dbReference type="PANTHER" id="PTHR43806:SF11">
    <property type="entry name" value="CEREVISIN-RELATED"/>
    <property type="match status" value="1"/>
</dbReference>
<dbReference type="InterPro" id="IPR034084">
    <property type="entry name" value="Thermitase-like_dom"/>
</dbReference>
<evidence type="ECO:0000259" key="10">
    <source>
        <dbReference type="Pfam" id="PF22148"/>
    </source>
</evidence>
<dbReference type="Pfam" id="PF00082">
    <property type="entry name" value="Peptidase_S8"/>
    <property type="match status" value="1"/>
</dbReference>
<dbReference type="GO" id="GO:0006508">
    <property type="term" value="P:proteolysis"/>
    <property type="evidence" value="ECO:0007669"/>
    <property type="project" value="UniProtKB-KW"/>
</dbReference>
<feature type="domain" description="Peptidase S8/S53" evidence="9">
    <location>
        <begin position="99"/>
        <end position="332"/>
    </location>
</feature>
<dbReference type="Gene3D" id="3.40.50.200">
    <property type="entry name" value="Peptidase S8/S53 domain"/>
    <property type="match status" value="1"/>
</dbReference>
<dbReference type="PRINTS" id="PR00723">
    <property type="entry name" value="SUBTILISIN"/>
</dbReference>
<comment type="caution">
    <text evidence="11">The sequence shown here is derived from an EMBL/GenBank/DDBJ whole genome shotgun (WGS) entry which is preliminary data.</text>
</comment>